<proteinExistence type="predicted"/>
<dbReference type="EMBL" id="CM042045">
    <property type="protein sequence ID" value="KAI3682487.1"/>
    <property type="molecule type" value="Genomic_DNA"/>
</dbReference>
<sequence length="996" mass="110803">MPTPVSSARQCLTDEAARALDDAVAVARRRSHSQTTSLHAVSALLSLPTSTLRDACARARSSAYSPRLQFRALELCVSVSLDRLPSSKSKTLENEPPVSNSLMAAIKRSQANQRRQPETFHFYQMHQQIHGSQSSLSCIKVELKHFILSILDDPIVSRVFGDAGFRSSDIKIAILHPPSSVSGFNKSLKFPPIFLCNLPDSNLNRTGINFPFAVDHEQEDFKRIGLVLVKKTSKNPLLIGVSADAVVTEFTESLKTGKLNFLPSEIEGLSEGFNVIDIGKEIREFVSGKLSEDLMNLKVKEVRAKTERCGNCGLIVNFGELKVFLDGGALEHVVLQLGDLVRDFGGKLWLIGSVGSYEVYMKVLAKFPNLEKDWDLNLLPISKLKSSLMGSFVPFGGFFAAQTEVESSSSKPEESVARCDVCNAKYEQEVAVMKKGGKTVSVADQQSAGLASWLQIPEADSTKGNNVVEAKDHGGVFNARIMGLQRKWSDICQRLHHKLPPQQGTSQIRARIPFPHHFQPDPKRVEINGQDSNKESRCRNLSPPVDFFASTSSSAITSITTDLGLGTVYVSPDPDPRPPAPKTRLRTFDVPGSAKIDETSKHVSNEKDFKQLYRALADKVGYQNGSIQAISQTITRVRTGPGRRNVWFMFSGPDPVGKKKISSALAEVVFGSPGILISIDLNFENQTSHPTSVFNRQNVNFSDPSFRGKTAMEFIAEQLTKKPQSVVFLEHIDKADFVTKDNLSRAIKTGKLSDARGRETRITDAIFVFTTSNSKEENEKEFLSYSEERILNAKALQMRISVEKTEPGNSSLLLSPKDSVFRNPEMSKKRKIIEIGNFEILVPRAKKLKSCFDLNLPLEETEESDNDSVSETKELWLEDFLDQVDEKVVFDPFDFDSRAETILKRISKCFEKSFGRNVVLEIENEVMVQILASDWVSDKNGAENWIETVLYRGFMEVKQKESVDNESVVKLVVVEGVKIEEDDALCACLPSRIMMK</sequence>
<reference evidence="2" key="1">
    <citation type="journal article" date="2022" name="Mol. Ecol. Resour.">
        <title>The genomes of chicory, endive, great burdock and yacon provide insights into Asteraceae palaeo-polyploidization history and plant inulin production.</title>
        <authorList>
            <person name="Fan W."/>
            <person name="Wang S."/>
            <person name="Wang H."/>
            <person name="Wang A."/>
            <person name="Jiang F."/>
            <person name="Liu H."/>
            <person name="Zhao H."/>
            <person name="Xu D."/>
            <person name="Zhang Y."/>
        </authorList>
    </citation>
    <scope>NUCLEOTIDE SEQUENCE [LARGE SCALE GENOMIC DNA]</scope>
    <source>
        <strain evidence="2">cv. Yunnan</strain>
    </source>
</reference>
<keyword evidence="2" id="KW-1185">Reference proteome</keyword>
<accession>A0ACB8YA06</accession>
<comment type="caution">
    <text evidence="1">The sequence shown here is derived from an EMBL/GenBank/DDBJ whole genome shotgun (WGS) entry which is preliminary data.</text>
</comment>
<organism evidence="1 2">
    <name type="scientific">Smallanthus sonchifolius</name>
    <dbReference type="NCBI Taxonomy" id="185202"/>
    <lineage>
        <taxon>Eukaryota</taxon>
        <taxon>Viridiplantae</taxon>
        <taxon>Streptophyta</taxon>
        <taxon>Embryophyta</taxon>
        <taxon>Tracheophyta</taxon>
        <taxon>Spermatophyta</taxon>
        <taxon>Magnoliopsida</taxon>
        <taxon>eudicotyledons</taxon>
        <taxon>Gunneridae</taxon>
        <taxon>Pentapetalae</taxon>
        <taxon>asterids</taxon>
        <taxon>campanulids</taxon>
        <taxon>Asterales</taxon>
        <taxon>Asteraceae</taxon>
        <taxon>Asteroideae</taxon>
        <taxon>Heliantheae alliance</taxon>
        <taxon>Millerieae</taxon>
        <taxon>Smallanthus</taxon>
    </lineage>
</organism>
<reference evidence="1 2" key="2">
    <citation type="journal article" date="2022" name="Mol. Ecol. Resour.">
        <title>The genomes of chicory, endive, great burdock and yacon provide insights into Asteraceae paleo-polyploidization history and plant inulin production.</title>
        <authorList>
            <person name="Fan W."/>
            <person name="Wang S."/>
            <person name="Wang H."/>
            <person name="Wang A."/>
            <person name="Jiang F."/>
            <person name="Liu H."/>
            <person name="Zhao H."/>
            <person name="Xu D."/>
            <person name="Zhang Y."/>
        </authorList>
    </citation>
    <scope>NUCLEOTIDE SEQUENCE [LARGE SCALE GENOMIC DNA]</scope>
    <source>
        <strain evidence="2">cv. Yunnan</strain>
        <tissue evidence="1">Leaves</tissue>
    </source>
</reference>
<evidence type="ECO:0000313" key="2">
    <source>
        <dbReference type="Proteomes" id="UP001056120"/>
    </source>
</evidence>
<name>A0ACB8YA06_9ASTR</name>
<protein>
    <submittedName>
        <fullName evidence="1">Uncharacterized protein</fullName>
    </submittedName>
</protein>
<evidence type="ECO:0000313" key="1">
    <source>
        <dbReference type="EMBL" id="KAI3682487.1"/>
    </source>
</evidence>
<gene>
    <name evidence="1" type="ORF">L1987_82507</name>
</gene>
<dbReference type="Proteomes" id="UP001056120">
    <property type="component" value="Linkage Group LG28"/>
</dbReference>